<feature type="coiled-coil region" evidence="1">
    <location>
        <begin position="115"/>
        <end position="142"/>
    </location>
</feature>
<accession>A0ABP0MDZ9</accession>
<dbReference type="EMBL" id="CAXAMM010021125">
    <property type="protein sequence ID" value="CAK9049403.1"/>
    <property type="molecule type" value="Genomic_DNA"/>
</dbReference>
<keyword evidence="4" id="KW-1185">Reference proteome</keyword>
<gene>
    <name evidence="3" type="ORF">SCF082_LOCUS27388</name>
</gene>
<proteinExistence type="predicted"/>
<reference evidence="3 4" key="1">
    <citation type="submission" date="2024-02" db="EMBL/GenBank/DDBJ databases">
        <authorList>
            <person name="Chen Y."/>
            <person name="Shah S."/>
            <person name="Dougan E. K."/>
            <person name="Thang M."/>
            <person name="Chan C."/>
        </authorList>
    </citation>
    <scope>NUCLEOTIDE SEQUENCE [LARGE SCALE GENOMIC DNA]</scope>
</reference>
<evidence type="ECO:0000313" key="4">
    <source>
        <dbReference type="Proteomes" id="UP001642464"/>
    </source>
</evidence>
<name>A0ABP0MDZ9_9DINO</name>
<evidence type="ECO:0000256" key="1">
    <source>
        <dbReference type="SAM" id="Coils"/>
    </source>
</evidence>
<organism evidence="3 4">
    <name type="scientific">Durusdinium trenchii</name>
    <dbReference type="NCBI Taxonomy" id="1381693"/>
    <lineage>
        <taxon>Eukaryota</taxon>
        <taxon>Sar</taxon>
        <taxon>Alveolata</taxon>
        <taxon>Dinophyceae</taxon>
        <taxon>Suessiales</taxon>
        <taxon>Symbiodiniaceae</taxon>
        <taxon>Durusdinium</taxon>
    </lineage>
</organism>
<evidence type="ECO:0000313" key="3">
    <source>
        <dbReference type="EMBL" id="CAK9049403.1"/>
    </source>
</evidence>
<protein>
    <submittedName>
        <fullName evidence="3">Uncharacterized protein</fullName>
    </submittedName>
</protein>
<keyword evidence="1" id="KW-0175">Coiled coil</keyword>
<feature type="non-terminal residue" evidence="3">
    <location>
        <position position="281"/>
    </location>
</feature>
<dbReference type="Proteomes" id="UP001642464">
    <property type="component" value="Unassembled WGS sequence"/>
</dbReference>
<evidence type="ECO:0000256" key="2">
    <source>
        <dbReference type="SAM" id="MobiDB-lite"/>
    </source>
</evidence>
<feature type="region of interest" description="Disordered" evidence="2">
    <location>
        <begin position="1"/>
        <end position="36"/>
    </location>
</feature>
<comment type="caution">
    <text evidence="3">The sequence shown here is derived from an EMBL/GenBank/DDBJ whole genome shotgun (WGS) entry which is preliminary data.</text>
</comment>
<feature type="coiled-coil region" evidence="1">
    <location>
        <begin position="167"/>
        <end position="252"/>
    </location>
</feature>
<sequence>MRHGSRYGANIASYEKSRTTRGRPHSAQLEGRREQEVPTKDVAQIVKDLLEPEGVCEVPAARPNSKAAMVLQCLEVVLMKLQSESPARLAARLELLLGPVTEHAALEIKVCKEHRPRLLDDVEVLQERLRDYQEKLKVMQQRQFDQKERVYRESERSRSKLEEGLRLKNLEEEELRTAAELYQLEHQKSCEVAELQSQEQSTRRQLIFTEMEALTAKLSRLRKEYELEKQALSKLQQEVAQMEHQKRVAALQIADLPEMEEWGKQLEAKRARLQEEMTVLL</sequence>